<organism evidence="2 3">
    <name type="scientific">Eumeta variegata</name>
    <name type="common">Bagworm moth</name>
    <name type="synonym">Eumeta japonica</name>
    <dbReference type="NCBI Taxonomy" id="151549"/>
    <lineage>
        <taxon>Eukaryota</taxon>
        <taxon>Metazoa</taxon>
        <taxon>Ecdysozoa</taxon>
        <taxon>Arthropoda</taxon>
        <taxon>Hexapoda</taxon>
        <taxon>Insecta</taxon>
        <taxon>Pterygota</taxon>
        <taxon>Neoptera</taxon>
        <taxon>Endopterygota</taxon>
        <taxon>Lepidoptera</taxon>
        <taxon>Glossata</taxon>
        <taxon>Ditrysia</taxon>
        <taxon>Tineoidea</taxon>
        <taxon>Psychidae</taxon>
        <taxon>Oiketicinae</taxon>
        <taxon>Eumeta</taxon>
    </lineage>
</organism>
<feature type="region of interest" description="Disordered" evidence="1">
    <location>
        <begin position="113"/>
        <end position="132"/>
    </location>
</feature>
<comment type="caution">
    <text evidence="2">The sequence shown here is derived from an EMBL/GenBank/DDBJ whole genome shotgun (WGS) entry which is preliminary data.</text>
</comment>
<reference evidence="2 3" key="1">
    <citation type="journal article" date="2019" name="Commun. Biol.">
        <title>The bagworm genome reveals a unique fibroin gene that provides high tensile strength.</title>
        <authorList>
            <person name="Kono N."/>
            <person name="Nakamura H."/>
            <person name="Ohtoshi R."/>
            <person name="Tomita M."/>
            <person name="Numata K."/>
            <person name="Arakawa K."/>
        </authorList>
    </citation>
    <scope>NUCLEOTIDE SEQUENCE [LARGE SCALE GENOMIC DNA]</scope>
</reference>
<evidence type="ECO:0000313" key="3">
    <source>
        <dbReference type="Proteomes" id="UP000299102"/>
    </source>
</evidence>
<gene>
    <name evidence="2" type="ORF">EVAR_102758_1</name>
</gene>
<keyword evidence="3" id="KW-1185">Reference proteome</keyword>
<evidence type="ECO:0000313" key="2">
    <source>
        <dbReference type="EMBL" id="GBP14079.1"/>
    </source>
</evidence>
<accession>A0A4C1THS4</accession>
<dbReference type="AlphaFoldDB" id="A0A4C1THS4"/>
<protein>
    <submittedName>
        <fullName evidence="2">Uncharacterized protein</fullName>
    </submittedName>
</protein>
<evidence type="ECO:0000256" key="1">
    <source>
        <dbReference type="SAM" id="MobiDB-lite"/>
    </source>
</evidence>
<proteinExistence type="predicted"/>
<dbReference type="EMBL" id="BGZK01000061">
    <property type="protein sequence ID" value="GBP14079.1"/>
    <property type="molecule type" value="Genomic_DNA"/>
</dbReference>
<sequence length="209" mass="23089">MKELILHPRGQSRWKKLVLNKEIVSRSAERAVSTTPRAARQLRLRAGVTIETAHGRRTAVRRAANGGAACHSTARPLGGDPKPDLSKVSLAIRSRRGPASGALRVSFKIKSAKGSHNPTLVPRPSAAAPHGRPRAASFVTAPEATPVFAHRKSSLINRRLTSRDKRRYKVSDVPRRREIPRKNHPGTCQRHRVFPPGTLCCLLIYFFKA</sequence>
<dbReference type="Proteomes" id="UP000299102">
    <property type="component" value="Unassembled WGS sequence"/>
</dbReference>
<name>A0A4C1THS4_EUMVA</name>